<name>A0A8D8UM20_9HEMI</name>
<accession>A0A8D8UM20</accession>
<organism evidence="1">
    <name type="scientific">Cacopsylla melanoneura</name>
    <dbReference type="NCBI Taxonomy" id="428564"/>
    <lineage>
        <taxon>Eukaryota</taxon>
        <taxon>Metazoa</taxon>
        <taxon>Ecdysozoa</taxon>
        <taxon>Arthropoda</taxon>
        <taxon>Hexapoda</taxon>
        <taxon>Insecta</taxon>
        <taxon>Pterygota</taxon>
        <taxon>Neoptera</taxon>
        <taxon>Paraneoptera</taxon>
        <taxon>Hemiptera</taxon>
        <taxon>Sternorrhyncha</taxon>
        <taxon>Psylloidea</taxon>
        <taxon>Psyllidae</taxon>
        <taxon>Psyllinae</taxon>
        <taxon>Cacopsylla</taxon>
    </lineage>
</organism>
<sequence>MSNINITNNLNYSTNPALFTRGPLAFEYTGCEKNPGTPIFLSKIFSTFYFFSPTENKQQKFSNFIKFSFEFRPCKGLEVAYSIPVHVCLFFLQCLSFSISNVLPFFITSLTFS</sequence>
<dbReference type="EMBL" id="HBUF01344315">
    <property type="protein sequence ID" value="CAG6707606.1"/>
    <property type="molecule type" value="Transcribed_RNA"/>
</dbReference>
<dbReference type="EMBL" id="HBUF01344314">
    <property type="protein sequence ID" value="CAG6707603.1"/>
    <property type="molecule type" value="Transcribed_RNA"/>
</dbReference>
<dbReference type="EMBL" id="HBUF01344311">
    <property type="protein sequence ID" value="CAG6707594.1"/>
    <property type="molecule type" value="Transcribed_RNA"/>
</dbReference>
<dbReference type="AlphaFoldDB" id="A0A8D8UM20"/>
<dbReference type="EMBL" id="HBUF01344313">
    <property type="protein sequence ID" value="CAG6707600.1"/>
    <property type="molecule type" value="Transcribed_RNA"/>
</dbReference>
<proteinExistence type="predicted"/>
<protein>
    <submittedName>
        <fullName evidence="1">Uncharacterized protein</fullName>
    </submittedName>
</protein>
<evidence type="ECO:0000313" key="1">
    <source>
        <dbReference type="EMBL" id="CAG6707594.1"/>
    </source>
</evidence>
<reference evidence="1" key="1">
    <citation type="submission" date="2021-05" db="EMBL/GenBank/DDBJ databases">
        <authorList>
            <person name="Alioto T."/>
            <person name="Alioto T."/>
            <person name="Gomez Garrido J."/>
        </authorList>
    </citation>
    <scope>NUCLEOTIDE SEQUENCE</scope>
</reference>
<dbReference type="EMBL" id="HBUF01344312">
    <property type="protein sequence ID" value="CAG6707597.1"/>
    <property type="molecule type" value="Transcribed_RNA"/>
</dbReference>